<accession>A0A2P6VHA1</accession>
<evidence type="ECO:0000256" key="2">
    <source>
        <dbReference type="ARBA" id="ARBA00022723"/>
    </source>
</evidence>
<reference evidence="5 6" key="1">
    <citation type="journal article" date="2018" name="Plant J.">
        <title>Genome sequences of Chlorella sorokiniana UTEX 1602 and Micractinium conductrix SAG 241.80: implications to maltose excretion by a green alga.</title>
        <authorList>
            <person name="Arriola M.B."/>
            <person name="Velmurugan N."/>
            <person name="Zhang Y."/>
            <person name="Plunkett M.H."/>
            <person name="Hondzo H."/>
            <person name="Barney B.M."/>
        </authorList>
    </citation>
    <scope>NUCLEOTIDE SEQUENCE [LARGE SCALE GENOMIC DNA]</scope>
    <source>
        <strain evidence="5 6">SAG 241.80</strain>
    </source>
</reference>
<keyword evidence="6" id="KW-1185">Reference proteome</keyword>
<dbReference type="InterPro" id="IPR017515">
    <property type="entry name" value="MeMalonyl-CoA_epimerase"/>
</dbReference>
<dbReference type="GO" id="GO:0046491">
    <property type="term" value="P:L-methylmalonyl-CoA metabolic process"/>
    <property type="evidence" value="ECO:0007669"/>
    <property type="project" value="TreeGrafter"/>
</dbReference>
<feature type="domain" description="VOC" evidence="4">
    <location>
        <begin position="1"/>
        <end position="110"/>
    </location>
</feature>
<gene>
    <name evidence="5" type="ORF">C2E20_3516</name>
</gene>
<dbReference type="NCBIfam" id="TIGR03081">
    <property type="entry name" value="metmalonyl_epim"/>
    <property type="match status" value="1"/>
</dbReference>
<dbReference type="PANTHER" id="PTHR43048">
    <property type="entry name" value="METHYLMALONYL-COA EPIMERASE"/>
    <property type="match status" value="1"/>
</dbReference>
<dbReference type="PROSITE" id="PS51819">
    <property type="entry name" value="VOC"/>
    <property type="match status" value="1"/>
</dbReference>
<dbReference type="PANTHER" id="PTHR43048:SF3">
    <property type="entry name" value="METHYLMALONYL-COA EPIMERASE, MITOCHONDRIAL"/>
    <property type="match status" value="1"/>
</dbReference>
<evidence type="ECO:0000313" key="6">
    <source>
        <dbReference type="Proteomes" id="UP000239649"/>
    </source>
</evidence>
<name>A0A2P6VHA1_9CHLO</name>
<dbReference type="Pfam" id="PF13669">
    <property type="entry name" value="Glyoxalase_4"/>
    <property type="match status" value="1"/>
</dbReference>
<feature type="compositionally biased region" description="Low complexity" evidence="3">
    <location>
        <begin position="115"/>
        <end position="139"/>
    </location>
</feature>
<evidence type="ECO:0000256" key="3">
    <source>
        <dbReference type="SAM" id="MobiDB-lite"/>
    </source>
</evidence>
<dbReference type="STRING" id="554055.A0A2P6VHA1"/>
<protein>
    <submittedName>
        <fullName evidence="5">Methylmalonyl-epimerase</fullName>
    </submittedName>
</protein>
<keyword evidence="2" id="KW-0479">Metal-binding</keyword>
<comment type="similarity">
    <text evidence="1">Belongs to the methylmalonyl-CoA epimerase family.</text>
</comment>
<dbReference type="EMBL" id="LHPF02000007">
    <property type="protein sequence ID" value="PSC73460.1"/>
    <property type="molecule type" value="Genomic_DNA"/>
</dbReference>
<evidence type="ECO:0000313" key="5">
    <source>
        <dbReference type="EMBL" id="PSC73460.1"/>
    </source>
</evidence>
<sequence length="139" mass="14701">MDVLGVTVSAPQDLPEHGVRVAFVELANTKLELLEPLGQGSPIAKFLERNAAGGVHHICLEVDDIGASVAHVGARVRLLDAKPKIGAHGLPVVFAHPKDLCGVLTELEEVQPASQRTQQQQQRQQGTAQQGHQGTAAEG</sequence>
<dbReference type="SUPFAM" id="SSF54593">
    <property type="entry name" value="Glyoxalase/Bleomycin resistance protein/Dihydroxybiphenyl dioxygenase"/>
    <property type="match status" value="1"/>
</dbReference>
<proteinExistence type="inferred from homology"/>
<dbReference type="GO" id="GO:0046872">
    <property type="term" value="F:metal ion binding"/>
    <property type="evidence" value="ECO:0007669"/>
    <property type="project" value="UniProtKB-KW"/>
</dbReference>
<dbReference type="Gene3D" id="3.10.180.10">
    <property type="entry name" value="2,3-Dihydroxybiphenyl 1,2-Dioxygenase, domain 1"/>
    <property type="match status" value="1"/>
</dbReference>
<comment type="caution">
    <text evidence="5">The sequence shown here is derived from an EMBL/GenBank/DDBJ whole genome shotgun (WGS) entry which is preliminary data.</text>
</comment>
<evidence type="ECO:0000259" key="4">
    <source>
        <dbReference type="PROSITE" id="PS51819"/>
    </source>
</evidence>
<dbReference type="InterPro" id="IPR037523">
    <property type="entry name" value="VOC_core"/>
</dbReference>
<dbReference type="InterPro" id="IPR029068">
    <property type="entry name" value="Glyas_Bleomycin-R_OHBP_Dase"/>
</dbReference>
<dbReference type="AlphaFoldDB" id="A0A2P6VHA1"/>
<evidence type="ECO:0000256" key="1">
    <source>
        <dbReference type="ARBA" id="ARBA00009308"/>
    </source>
</evidence>
<dbReference type="Proteomes" id="UP000239649">
    <property type="component" value="Unassembled WGS sequence"/>
</dbReference>
<organism evidence="5 6">
    <name type="scientific">Micractinium conductrix</name>
    <dbReference type="NCBI Taxonomy" id="554055"/>
    <lineage>
        <taxon>Eukaryota</taxon>
        <taxon>Viridiplantae</taxon>
        <taxon>Chlorophyta</taxon>
        <taxon>core chlorophytes</taxon>
        <taxon>Trebouxiophyceae</taxon>
        <taxon>Chlorellales</taxon>
        <taxon>Chlorellaceae</taxon>
        <taxon>Chlorella clade</taxon>
        <taxon>Micractinium</taxon>
    </lineage>
</organism>
<feature type="region of interest" description="Disordered" evidence="3">
    <location>
        <begin position="111"/>
        <end position="139"/>
    </location>
</feature>
<dbReference type="CDD" id="cd07249">
    <property type="entry name" value="MMCE"/>
    <property type="match status" value="1"/>
</dbReference>
<dbReference type="OrthoDB" id="16820at2759"/>
<dbReference type="GO" id="GO:0004493">
    <property type="term" value="F:methylmalonyl-CoA epimerase activity"/>
    <property type="evidence" value="ECO:0007669"/>
    <property type="project" value="TreeGrafter"/>
</dbReference>
<dbReference type="InterPro" id="IPR051785">
    <property type="entry name" value="MMCE/EMCE_epimerase"/>
</dbReference>